<evidence type="ECO:0000256" key="1">
    <source>
        <dbReference type="ARBA" id="ARBA00004123"/>
    </source>
</evidence>
<comment type="subcellular location">
    <subcellularLocation>
        <location evidence="1">Nucleus</location>
    </subcellularLocation>
</comment>
<feature type="compositionally biased region" description="Basic and acidic residues" evidence="6">
    <location>
        <begin position="607"/>
        <end position="630"/>
    </location>
</feature>
<keyword evidence="3" id="KW-0238">DNA-binding</keyword>
<organism evidence="7 8">
    <name type="scientific">Penicillium steckii</name>
    <dbReference type="NCBI Taxonomy" id="303698"/>
    <lineage>
        <taxon>Eukaryota</taxon>
        <taxon>Fungi</taxon>
        <taxon>Dikarya</taxon>
        <taxon>Ascomycota</taxon>
        <taxon>Pezizomycotina</taxon>
        <taxon>Eurotiomycetes</taxon>
        <taxon>Eurotiomycetidae</taxon>
        <taxon>Eurotiales</taxon>
        <taxon>Aspergillaceae</taxon>
        <taxon>Penicillium</taxon>
    </lineage>
</organism>
<evidence type="ECO:0000256" key="2">
    <source>
        <dbReference type="ARBA" id="ARBA00023015"/>
    </source>
</evidence>
<proteinExistence type="predicted"/>
<dbReference type="STRING" id="303698.A0A1V6TTD0"/>
<evidence type="ECO:0000256" key="5">
    <source>
        <dbReference type="ARBA" id="ARBA00023242"/>
    </source>
</evidence>
<dbReference type="GO" id="GO:0003677">
    <property type="term" value="F:DNA binding"/>
    <property type="evidence" value="ECO:0007669"/>
    <property type="project" value="UniProtKB-KW"/>
</dbReference>
<evidence type="ECO:0000313" key="7">
    <source>
        <dbReference type="EMBL" id="OQE29652.1"/>
    </source>
</evidence>
<feature type="region of interest" description="Disordered" evidence="6">
    <location>
        <begin position="606"/>
        <end position="636"/>
    </location>
</feature>
<dbReference type="PANTHER" id="PTHR46910:SF37">
    <property type="entry name" value="ZN(II)2CYS6 TRANSCRIPTION FACTOR (EUROFUNG)"/>
    <property type="match status" value="1"/>
</dbReference>
<keyword evidence="4" id="KW-0804">Transcription</keyword>
<evidence type="ECO:0008006" key="9">
    <source>
        <dbReference type="Google" id="ProtNLM"/>
    </source>
</evidence>
<evidence type="ECO:0000256" key="4">
    <source>
        <dbReference type="ARBA" id="ARBA00023163"/>
    </source>
</evidence>
<dbReference type="EMBL" id="MLKD01000002">
    <property type="protein sequence ID" value="OQE29652.1"/>
    <property type="molecule type" value="Genomic_DNA"/>
</dbReference>
<keyword evidence="2" id="KW-0805">Transcription regulation</keyword>
<feature type="compositionally biased region" description="Polar residues" evidence="6">
    <location>
        <begin position="108"/>
        <end position="126"/>
    </location>
</feature>
<feature type="compositionally biased region" description="Low complexity" evidence="6">
    <location>
        <begin position="127"/>
        <end position="136"/>
    </location>
</feature>
<feature type="region of interest" description="Disordered" evidence="6">
    <location>
        <begin position="60"/>
        <end position="81"/>
    </location>
</feature>
<dbReference type="OrthoDB" id="2740448at2759"/>
<accession>A0A1V6TTD0</accession>
<evidence type="ECO:0000313" key="8">
    <source>
        <dbReference type="Proteomes" id="UP000191285"/>
    </source>
</evidence>
<sequence>MNPPPPHLNVIAVSLSLVKIRPFTKSLDDSAGDVDAKREKPACKRCHQFSVDCVYDPPRYGKRKKGPIPGSSTHTSVQRESLHVSDIMNRLNALENIVGNTVATSISPLSTDSSNPPSANPQYNALSESSTESQSSHAGRMDIKGFKFRADPATKASDEEIFIPPEIAIRWVKSLYDNLSTLGLLLPISKEFMLIIPSVLGNPYVQVDARVIILYYGVLNLGMLLSPDLSISERNKYSLFFYRRALQHMERWQLQDQMNELSLHVAFWMSHEAYSQLDFDLSYRLHGCACQIARELGLLQLDAQISSDDSFGEIASQPPENPRWPGDIMGTIYRDVHRVYFWHILITNDYTFRHHLYRAGNINLGTWKVNLPDLYTRQSLSNIKRETEIYFEASLHLSLIELKYSELENSRNFRTSAGGLLNDAEKDNLRQLLLGIVTLLSEWQIEQSLEQVSSKVNACLYSILIWRATSMVISFLRIQPRSSSWPKEQDRILEHEEAHRSVKAMRRLIDFDFDQGDLYCNFGYFKCFFTPCLAVLFGNILTSPSEELAASDLALTQWVQEIVSRCSNGRDELKTLELYLQTLNHFARVVLRQRFPSSRPQAQAYLDSRDTDLPSHSREKRSGPRIDPDNHLSGSLITDSFDEDELRLLDKCGISMEHLYNEPYGAVLTLEKHLLTEPDPHRAWWVFEPET</sequence>
<feature type="region of interest" description="Disordered" evidence="6">
    <location>
        <begin position="108"/>
        <end position="138"/>
    </location>
</feature>
<dbReference type="GO" id="GO:0005634">
    <property type="term" value="C:nucleus"/>
    <property type="evidence" value="ECO:0007669"/>
    <property type="project" value="UniProtKB-SubCell"/>
</dbReference>
<comment type="caution">
    <text evidence="7">The sequence shown here is derived from an EMBL/GenBank/DDBJ whole genome shotgun (WGS) entry which is preliminary data.</text>
</comment>
<dbReference type="PANTHER" id="PTHR46910">
    <property type="entry name" value="TRANSCRIPTION FACTOR PDR1"/>
    <property type="match status" value="1"/>
</dbReference>
<keyword evidence="5" id="KW-0539">Nucleus</keyword>
<dbReference type="AlphaFoldDB" id="A0A1V6TTD0"/>
<evidence type="ECO:0000256" key="6">
    <source>
        <dbReference type="SAM" id="MobiDB-lite"/>
    </source>
</evidence>
<reference evidence="8" key="1">
    <citation type="journal article" date="2017" name="Nat. Microbiol.">
        <title>Global analysis of biosynthetic gene clusters reveals vast potential of secondary metabolite production in Penicillium species.</title>
        <authorList>
            <person name="Nielsen J.C."/>
            <person name="Grijseels S."/>
            <person name="Prigent S."/>
            <person name="Ji B."/>
            <person name="Dainat J."/>
            <person name="Nielsen K.F."/>
            <person name="Frisvad J.C."/>
            <person name="Workman M."/>
            <person name="Nielsen J."/>
        </authorList>
    </citation>
    <scope>NUCLEOTIDE SEQUENCE [LARGE SCALE GENOMIC DNA]</scope>
    <source>
        <strain evidence="8">IBT 24891</strain>
    </source>
</reference>
<protein>
    <recommendedName>
        <fullName evidence="9">Transcription factor domain-containing protein</fullName>
    </recommendedName>
</protein>
<dbReference type="CDD" id="cd12148">
    <property type="entry name" value="fungal_TF_MHR"/>
    <property type="match status" value="1"/>
</dbReference>
<dbReference type="GO" id="GO:0003700">
    <property type="term" value="F:DNA-binding transcription factor activity"/>
    <property type="evidence" value="ECO:0007669"/>
    <property type="project" value="InterPro"/>
</dbReference>
<evidence type="ECO:0000256" key="3">
    <source>
        <dbReference type="ARBA" id="ARBA00023125"/>
    </source>
</evidence>
<dbReference type="InterPro" id="IPR050987">
    <property type="entry name" value="AtrR-like"/>
</dbReference>
<gene>
    <name evidence="7" type="ORF">PENSTE_c002G07943</name>
</gene>
<feature type="compositionally biased region" description="Polar residues" evidence="6">
    <location>
        <begin position="70"/>
        <end position="79"/>
    </location>
</feature>
<keyword evidence="8" id="KW-1185">Reference proteome</keyword>
<dbReference type="Proteomes" id="UP000191285">
    <property type="component" value="Unassembled WGS sequence"/>
</dbReference>
<name>A0A1V6TTD0_9EURO</name>